<reference evidence="2 3" key="1">
    <citation type="submission" date="2010-06" db="EMBL/GenBank/DDBJ databases">
        <title>Complete sequence chromosome of Methanohalobium evestigatum Z-7303.</title>
        <authorList>
            <consortium name="US DOE Joint Genome Institute"/>
            <person name="Lucas S."/>
            <person name="Copeland A."/>
            <person name="Lapidus A."/>
            <person name="Cheng J.-F."/>
            <person name="Bruce D."/>
            <person name="Goodwin L."/>
            <person name="Pitluck S."/>
            <person name="Saunders E."/>
            <person name="Detter J.C."/>
            <person name="Han C."/>
            <person name="Tapia R."/>
            <person name="Land M."/>
            <person name="Hauser L."/>
            <person name="Kyrpides N."/>
            <person name="Mikhailova N."/>
            <person name="Sieprawska-Lupa M."/>
            <person name="Whitman W.B."/>
            <person name="Anderson I."/>
            <person name="Woyke T."/>
        </authorList>
    </citation>
    <scope>NUCLEOTIDE SEQUENCE [LARGE SCALE GENOMIC DNA]</scope>
    <source>
        <strain evidence="3">ATCC BAA-1072 / DSM 3721 / NBRC 107634 / OCM 161 / Z-7303</strain>
    </source>
</reference>
<proteinExistence type="predicted"/>
<dbReference type="HOGENOM" id="CLU_3020976_0_0_2"/>
<dbReference type="STRING" id="644295.Metev_2232"/>
<dbReference type="AlphaFoldDB" id="D7EAQ8"/>
<protein>
    <submittedName>
        <fullName evidence="2">Uncharacterized protein</fullName>
    </submittedName>
</protein>
<feature type="transmembrane region" description="Helical" evidence="1">
    <location>
        <begin position="24"/>
        <end position="47"/>
    </location>
</feature>
<evidence type="ECO:0000313" key="3">
    <source>
        <dbReference type="Proteomes" id="UP000000391"/>
    </source>
</evidence>
<organism evidence="2 3">
    <name type="scientific">Methanohalobium evestigatum (strain ATCC BAA-1072 / DSM 3721 / NBRC 107634 / OCM 161 / Z-7303)</name>
    <dbReference type="NCBI Taxonomy" id="644295"/>
    <lineage>
        <taxon>Archaea</taxon>
        <taxon>Methanobacteriati</taxon>
        <taxon>Methanobacteriota</taxon>
        <taxon>Stenosarchaea group</taxon>
        <taxon>Methanomicrobia</taxon>
        <taxon>Methanosarcinales</taxon>
        <taxon>Methanosarcinaceae</taxon>
        <taxon>Methanohalobium</taxon>
    </lineage>
</organism>
<dbReference type="GeneID" id="43316992"/>
<evidence type="ECO:0000313" key="2">
    <source>
        <dbReference type="EMBL" id="ADI75057.1"/>
    </source>
</evidence>
<dbReference type="EMBL" id="CP002069">
    <property type="protein sequence ID" value="ADI75057.1"/>
    <property type="molecule type" value="Genomic_DNA"/>
</dbReference>
<sequence length="55" mass="6347">MFKLSIIGRVVEILKNTLNCGSDICVFIIILFSGFAVLLLFLLIHWIHINFLQKK</sequence>
<name>D7EAQ8_METEZ</name>
<dbReference type="KEGG" id="mev:Metev_2232"/>
<dbReference type="RefSeq" id="WP_013195622.1">
    <property type="nucleotide sequence ID" value="NC_014253.1"/>
</dbReference>
<gene>
    <name evidence="2" type="ordered locus">Metev_2232</name>
</gene>
<keyword evidence="1" id="KW-0812">Transmembrane</keyword>
<evidence type="ECO:0000256" key="1">
    <source>
        <dbReference type="SAM" id="Phobius"/>
    </source>
</evidence>
<keyword evidence="3" id="KW-1185">Reference proteome</keyword>
<keyword evidence="1" id="KW-0472">Membrane</keyword>
<accession>D7EAQ8</accession>
<keyword evidence="1" id="KW-1133">Transmembrane helix</keyword>
<dbReference type="Proteomes" id="UP000000391">
    <property type="component" value="Chromosome"/>
</dbReference>